<keyword evidence="1" id="KW-1133">Transmembrane helix</keyword>
<reference evidence="2" key="1">
    <citation type="journal article" date="2015" name="Nature">
        <title>Complex archaea that bridge the gap between prokaryotes and eukaryotes.</title>
        <authorList>
            <person name="Spang A."/>
            <person name="Saw J.H."/>
            <person name="Jorgensen S.L."/>
            <person name="Zaremba-Niedzwiedzka K."/>
            <person name="Martijn J."/>
            <person name="Lind A.E."/>
            <person name="van Eijk R."/>
            <person name="Schleper C."/>
            <person name="Guy L."/>
            <person name="Ettema T.J."/>
        </authorList>
    </citation>
    <scope>NUCLEOTIDE SEQUENCE</scope>
</reference>
<organism evidence="2">
    <name type="scientific">marine sediment metagenome</name>
    <dbReference type="NCBI Taxonomy" id="412755"/>
    <lineage>
        <taxon>unclassified sequences</taxon>
        <taxon>metagenomes</taxon>
        <taxon>ecological metagenomes</taxon>
    </lineage>
</organism>
<gene>
    <name evidence="2" type="ORF">LCGC14_2586640</name>
</gene>
<comment type="caution">
    <text evidence="2">The sequence shown here is derived from an EMBL/GenBank/DDBJ whole genome shotgun (WGS) entry which is preliminary data.</text>
</comment>
<dbReference type="EMBL" id="LAZR01043317">
    <property type="protein sequence ID" value="KKL07375.1"/>
    <property type="molecule type" value="Genomic_DNA"/>
</dbReference>
<evidence type="ECO:0000313" key="2">
    <source>
        <dbReference type="EMBL" id="KKL07375.1"/>
    </source>
</evidence>
<keyword evidence="1" id="KW-0812">Transmembrane</keyword>
<protein>
    <submittedName>
        <fullName evidence="2">Uncharacterized protein</fullName>
    </submittedName>
</protein>
<proteinExistence type="predicted"/>
<evidence type="ECO:0000256" key="1">
    <source>
        <dbReference type="SAM" id="Phobius"/>
    </source>
</evidence>
<feature type="transmembrane region" description="Helical" evidence="1">
    <location>
        <begin position="12"/>
        <end position="45"/>
    </location>
</feature>
<accession>A0A0F9AD98</accession>
<keyword evidence="1" id="KW-0472">Membrane</keyword>
<sequence length="61" mass="6456">MSEFFQSRWGDFVALSVLLLGVGLYVFMGESVVAGELIGAGLLGLRLKPAVKQNNGGTNAR</sequence>
<dbReference type="AlphaFoldDB" id="A0A0F9AD98"/>
<name>A0A0F9AD98_9ZZZZ</name>